<comment type="caution">
    <text evidence="4">The sequence shown here is derived from an EMBL/GenBank/DDBJ whole genome shotgun (WGS) entry which is preliminary data.</text>
</comment>
<evidence type="ECO:0000256" key="1">
    <source>
        <dbReference type="SAM" id="Coils"/>
    </source>
</evidence>
<protein>
    <submittedName>
        <fullName evidence="4">Uncharacterized protein</fullName>
    </submittedName>
</protein>
<feature type="compositionally biased region" description="Low complexity" evidence="2">
    <location>
        <begin position="400"/>
        <end position="414"/>
    </location>
</feature>
<organism evidence="4 5">
    <name type="scientific">Symbiodinium natans</name>
    <dbReference type="NCBI Taxonomy" id="878477"/>
    <lineage>
        <taxon>Eukaryota</taxon>
        <taxon>Sar</taxon>
        <taxon>Alveolata</taxon>
        <taxon>Dinophyceae</taxon>
        <taxon>Suessiales</taxon>
        <taxon>Symbiodiniaceae</taxon>
        <taxon>Symbiodinium</taxon>
    </lineage>
</organism>
<keyword evidence="5" id="KW-1185">Reference proteome</keyword>
<evidence type="ECO:0000256" key="2">
    <source>
        <dbReference type="SAM" id="MobiDB-lite"/>
    </source>
</evidence>
<feature type="region of interest" description="Disordered" evidence="2">
    <location>
        <begin position="379"/>
        <end position="420"/>
    </location>
</feature>
<evidence type="ECO:0000313" key="4">
    <source>
        <dbReference type="EMBL" id="CAE6970593.1"/>
    </source>
</evidence>
<dbReference type="OrthoDB" id="411874at2759"/>
<evidence type="ECO:0000313" key="5">
    <source>
        <dbReference type="Proteomes" id="UP000604046"/>
    </source>
</evidence>
<keyword evidence="3" id="KW-0732">Signal</keyword>
<reference evidence="4" key="1">
    <citation type="submission" date="2021-02" db="EMBL/GenBank/DDBJ databases">
        <authorList>
            <person name="Dougan E. K."/>
            <person name="Rhodes N."/>
            <person name="Thang M."/>
            <person name="Chan C."/>
        </authorList>
    </citation>
    <scope>NUCLEOTIDE SEQUENCE</scope>
</reference>
<proteinExistence type="predicted"/>
<evidence type="ECO:0000256" key="3">
    <source>
        <dbReference type="SAM" id="SignalP"/>
    </source>
</evidence>
<keyword evidence="1" id="KW-0175">Coiled coil</keyword>
<sequence>MENLTFLVTLLCGYASLAWSLRLPNVLDAWQRFFTSCLSPPDDDAVKSRLQEYRQNHMPDWVPIFTKTGEIYLVVWTLLRLSFPAAWTKPAWQDLHMWSLVIALVGLRWSCHPSANTSLWQRRLMSTTFSMASMMSQVDLPKQLGHVNGVAYAATTLFIGDPWFGLGAYIACCPLRFLACGHGESSASFDVILYVMNDVLTSSFIFIILQHMDYLLAVLLRTTADLEDQVQEKEKSMRATEDLLSAARRLLSVTCDCCEQLTDSFDIDQPSQKALALLQIKNPEDEPHLEPCMSSLPFLQFICAEDRHRFQAFIAASNDVQAPSSLHLRMQTCTALPFEAQVFHVNVPGTLSQPQHLIGIKLAAAEMMSIPEHCTVEASPFIPASHPGPRTAPSQRSHRSACSSSAKSSKTSKSSKSEPALERETWIHRVSLAVDPSDACVVSSVHVEFQKSQRPSLLAWIGSRSKSAVEGLIQHHLNCWHHGGKSAQVCQHVKLNIPDMPSAFTAGEMSVAWIEDFEAEHDQEYPSSIHVALGSIALAARKGRNKVPDS</sequence>
<accession>A0A812I4D4</accession>
<dbReference type="AlphaFoldDB" id="A0A812I4D4"/>
<feature type="signal peptide" evidence="3">
    <location>
        <begin position="1"/>
        <end position="20"/>
    </location>
</feature>
<feature type="coiled-coil region" evidence="1">
    <location>
        <begin position="216"/>
        <end position="250"/>
    </location>
</feature>
<dbReference type="EMBL" id="CAJNDS010000148">
    <property type="protein sequence ID" value="CAE6970593.1"/>
    <property type="molecule type" value="Genomic_DNA"/>
</dbReference>
<name>A0A812I4D4_9DINO</name>
<gene>
    <name evidence="4" type="ORF">SNAT2548_LOCUS2493</name>
</gene>
<dbReference type="Proteomes" id="UP000604046">
    <property type="component" value="Unassembled WGS sequence"/>
</dbReference>
<feature type="chain" id="PRO_5032834223" evidence="3">
    <location>
        <begin position="21"/>
        <end position="550"/>
    </location>
</feature>